<evidence type="ECO:0000313" key="2">
    <source>
        <dbReference type="EMBL" id="CUU59119.1"/>
    </source>
</evidence>
<dbReference type="EMBL" id="FAOZ01000025">
    <property type="protein sequence ID" value="CUU59119.1"/>
    <property type="molecule type" value="Genomic_DNA"/>
</dbReference>
<dbReference type="Pfam" id="PF01966">
    <property type="entry name" value="HD"/>
    <property type="match status" value="1"/>
</dbReference>
<accession>A0A0S4QVF0</accession>
<dbReference type="RefSeq" id="WP_054571115.1">
    <property type="nucleotide sequence ID" value="NZ_FAOZ01000025.1"/>
</dbReference>
<dbReference type="PANTHER" id="PTHR40202:SF1">
    <property type="entry name" value="HD DOMAIN-CONTAINING PROTEIN"/>
    <property type="match status" value="1"/>
</dbReference>
<dbReference type="Gene3D" id="1.10.3210.10">
    <property type="entry name" value="Hypothetical protein af1432"/>
    <property type="match status" value="1"/>
</dbReference>
<sequence>MNTDRLLHGTFTDADEFCDELFAYLTAVGQSQYDETVTQLEHARQTAALAEADGYDQPAQVAALLHDIGHLLLDEHDAHRDFLVEDLHHEIVGARYLTRWFGPDLGAPAALHVKAKRYLVATDPAYANSLSEASTRSLRVQGGPMTGKEVDDFLRLQHADLALALRRWDDNAKRVNVAVPELGHWRPAVCRCVRACLES</sequence>
<evidence type="ECO:0000259" key="1">
    <source>
        <dbReference type="Pfam" id="PF01966"/>
    </source>
</evidence>
<feature type="domain" description="HD" evidence="1">
    <location>
        <begin position="41"/>
        <end position="105"/>
    </location>
</feature>
<dbReference type="InterPro" id="IPR003607">
    <property type="entry name" value="HD/PDEase_dom"/>
</dbReference>
<dbReference type="InterPro" id="IPR006674">
    <property type="entry name" value="HD_domain"/>
</dbReference>
<dbReference type="CDD" id="cd00077">
    <property type="entry name" value="HDc"/>
    <property type="match status" value="1"/>
</dbReference>
<reference evidence="3" key="1">
    <citation type="submission" date="2015-11" db="EMBL/GenBank/DDBJ databases">
        <authorList>
            <person name="Varghese N."/>
        </authorList>
    </citation>
    <scope>NUCLEOTIDE SEQUENCE [LARGE SCALE GENOMIC DNA]</scope>
    <source>
        <strain evidence="3">DSM 45899</strain>
    </source>
</reference>
<keyword evidence="3" id="KW-1185">Reference proteome</keyword>
<name>A0A0S4QVF0_9ACTN</name>
<organism evidence="2 3">
    <name type="scientific">Parafrankia irregularis</name>
    <dbReference type="NCBI Taxonomy" id="795642"/>
    <lineage>
        <taxon>Bacteria</taxon>
        <taxon>Bacillati</taxon>
        <taxon>Actinomycetota</taxon>
        <taxon>Actinomycetes</taxon>
        <taxon>Frankiales</taxon>
        <taxon>Frankiaceae</taxon>
        <taxon>Parafrankia</taxon>
    </lineage>
</organism>
<dbReference type="AlphaFoldDB" id="A0A0S4QVF0"/>
<proteinExistence type="predicted"/>
<gene>
    <name evidence="2" type="ORF">Ga0074812_1256</name>
</gene>
<dbReference type="SUPFAM" id="SSF109604">
    <property type="entry name" value="HD-domain/PDEase-like"/>
    <property type="match status" value="1"/>
</dbReference>
<protein>
    <submittedName>
        <fullName evidence="2">Phosphonate degradation operons associated HDIG domain protein</fullName>
    </submittedName>
</protein>
<dbReference type="Proteomes" id="UP000198802">
    <property type="component" value="Unassembled WGS sequence"/>
</dbReference>
<dbReference type="InterPro" id="IPR017670">
    <property type="entry name" value="Phosphonate_degrad-assoc"/>
</dbReference>
<dbReference type="InterPro" id="IPR052567">
    <property type="entry name" value="OP_Dioxygenase"/>
</dbReference>
<dbReference type="NCBIfam" id="TIGR03276">
    <property type="entry name" value="Phn-HD"/>
    <property type="match status" value="1"/>
</dbReference>
<dbReference type="PANTHER" id="PTHR40202">
    <property type="match status" value="1"/>
</dbReference>
<evidence type="ECO:0000313" key="3">
    <source>
        <dbReference type="Proteomes" id="UP000198802"/>
    </source>
</evidence>